<name>A0A2H9T396_9ZZZZ</name>
<keyword evidence="1" id="KW-1133">Transmembrane helix</keyword>
<keyword evidence="1" id="KW-0472">Membrane</keyword>
<feature type="transmembrane region" description="Helical" evidence="1">
    <location>
        <begin position="6"/>
        <end position="26"/>
    </location>
</feature>
<keyword evidence="1" id="KW-0812">Transmembrane</keyword>
<proteinExistence type="predicted"/>
<organism evidence="2">
    <name type="scientific">invertebrate metagenome</name>
    <dbReference type="NCBI Taxonomy" id="1711999"/>
    <lineage>
        <taxon>unclassified sequences</taxon>
        <taxon>metagenomes</taxon>
        <taxon>organismal metagenomes</taxon>
    </lineage>
</organism>
<protein>
    <submittedName>
        <fullName evidence="2">Uncharacterized protein</fullName>
    </submittedName>
</protein>
<evidence type="ECO:0000256" key="1">
    <source>
        <dbReference type="SAM" id="Phobius"/>
    </source>
</evidence>
<evidence type="ECO:0000313" key="2">
    <source>
        <dbReference type="EMBL" id="PJE77705.1"/>
    </source>
</evidence>
<accession>A0A2H9T396</accession>
<reference evidence="2" key="1">
    <citation type="journal article" date="2017" name="Appl. Environ. Microbiol.">
        <title>Molecular characterization of an Endozoicomonas-like organism causing infection in king scallop Pecten maximus L.</title>
        <authorList>
            <person name="Cano I."/>
            <person name="van Aerle R."/>
            <person name="Ross S."/>
            <person name="Verner-Jeffreys D.W."/>
            <person name="Paley R.K."/>
            <person name="Rimmer G."/>
            <person name="Ryder D."/>
            <person name="Hooper P."/>
            <person name="Stone D."/>
            <person name="Feist S.W."/>
        </authorList>
    </citation>
    <scope>NUCLEOTIDE SEQUENCE</scope>
</reference>
<dbReference type="EMBL" id="NSIT01000419">
    <property type="protein sequence ID" value="PJE77705.1"/>
    <property type="molecule type" value="Genomic_DNA"/>
</dbReference>
<dbReference type="AlphaFoldDB" id="A0A2H9T396"/>
<gene>
    <name evidence="2" type="ORF">CI610_03367</name>
</gene>
<comment type="caution">
    <text evidence="2">The sequence shown here is derived from an EMBL/GenBank/DDBJ whole genome shotgun (WGS) entry which is preliminary data.</text>
</comment>
<sequence>MLKLITEWSLHIGGVTLTFLTILSLLEKITSIEVEESGVILVGSFT</sequence>